<accession>A0A365GYR8</accession>
<feature type="domain" description="DUF4439" evidence="2">
    <location>
        <begin position="192"/>
        <end position="322"/>
    </location>
</feature>
<dbReference type="Pfam" id="PF14530">
    <property type="entry name" value="DUF4439"/>
    <property type="match status" value="1"/>
</dbReference>
<dbReference type="InterPro" id="IPR029447">
    <property type="entry name" value="DUF4439"/>
</dbReference>
<evidence type="ECO:0000256" key="1">
    <source>
        <dbReference type="SAM" id="MobiDB-lite"/>
    </source>
</evidence>
<name>A0A365GYR8_9ACTN</name>
<evidence type="ECO:0000259" key="2">
    <source>
        <dbReference type="Pfam" id="PF14530"/>
    </source>
</evidence>
<feature type="region of interest" description="Disordered" evidence="1">
    <location>
        <begin position="1"/>
        <end position="184"/>
    </location>
</feature>
<dbReference type="EMBL" id="QLYX01000015">
    <property type="protein sequence ID" value="RAY11979.1"/>
    <property type="molecule type" value="Genomic_DNA"/>
</dbReference>
<organism evidence="3 4">
    <name type="scientific">Actinomadura craniellae</name>
    <dbReference type="NCBI Taxonomy" id="2231787"/>
    <lineage>
        <taxon>Bacteria</taxon>
        <taxon>Bacillati</taxon>
        <taxon>Actinomycetota</taxon>
        <taxon>Actinomycetes</taxon>
        <taxon>Streptosporangiales</taxon>
        <taxon>Thermomonosporaceae</taxon>
        <taxon>Actinomadura</taxon>
    </lineage>
</organism>
<dbReference type="InterPro" id="IPR009078">
    <property type="entry name" value="Ferritin-like_SF"/>
</dbReference>
<evidence type="ECO:0000313" key="3">
    <source>
        <dbReference type="EMBL" id="RAY11979.1"/>
    </source>
</evidence>
<feature type="compositionally biased region" description="Basic residues" evidence="1">
    <location>
        <begin position="166"/>
        <end position="177"/>
    </location>
</feature>
<dbReference type="OrthoDB" id="3855078at2"/>
<feature type="compositionally biased region" description="Basic and acidic residues" evidence="1">
    <location>
        <begin position="1"/>
        <end position="21"/>
    </location>
</feature>
<feature type="compositionally biased region" description="Low complexity" evidence="1">
    <location>
        <begin position="41"/>
        <end position="57"/>
    </location>
</feature>
<dbReference type="InterPro" id="IPR012347">
    <property type="entry name" value="Ferritin-like"/>
</dbReference>
<dbReference type="Gene3D" id="1.20.1260.10">
    <property type="match status" value="1"/>
</dbReference>
<proteinExistence type="predicted"/>
<sequence length="333" mass="34897">MLGPGRPRDVRGDTFARREWCRAPAHTARRDRWRGRRDRLPWAAGGLLRARAAATRPGPRRGGAGRGRHRRGTPDRAVRGRARLARGAGRPDRPAAGTSPRAPVRAPCTPAPRHHTEQSRPVPRTARRARHARGGAGGVARGRAGGGARAGGRGAAGRPGPGPALRQHRGLRGRARRGAGGGPVNDARTVAALQAALAAEHAAVYGYGVLGARSQGDQRRRARALWEAHRAARDRLVALLTERRAAPVAASPAYRLPVQVTSAQAGARLGAALEDAVTTGYLGLAGVDEPGLRGFAAQAMQEAVARSVRWRGRAPGPAFPGLGDAARSPLPGQ</sequence>
<protein>
    <recommendedName>
        <fullName evidence="2">DUF4439 domain-containing protein</fullName>
    </recommendedName>
</protein>
<dbReference type="SUPFAM" id="SSF47240">
    <property type="entry name" value="Ferritin-like"/>
    <property type="match status" value="1"/>
</dbReference>
<keyword evidence="4" id="KW-1185">Reference proteome</keyword>
<feature type="compositionally biased region" description="Basic residues" evidence="1">
    <location>
        <begin position="27"/>
        <end position="37"/>
    </location>
</feature>
<feature type="compositionally biased region" description="Gly residues" evidence="1">
    <location>
        <begin position="134"/>
        <end position="159"/>
    </location>
</feature>
<dbReference type="Proteomes" id="UP000251891">
    <property type="component" value="Unassembled WGS sequence"/>
</dbReference>
<reference evidence="3 4" key="1">
    <citation type="submission" date="2018-06" db="EMBL/GenBank/DDBJ databases">
        <title>Actinomadura craniellae sp. nov. isolated from marine sponge Craniella sp.</title>
        <authorList>
            <person name="Li L."/>
            <person name="Xu Q.H."/>
            <person name="Lin H.W."/>
            <person name="Lu Y.H."/>
        </authorList>
    </citation>
    <scope>NUCLEOTIDE SEQUENCE [LARGE SCALE GENOMIC DNA]</scope>
    <source>
        <strain evidence="3 4">LHW63021</strain>
    </source>
</reference>
<gene>
    <name evidence="3" type="ORF">DPM19_26885</name>
</gene>
<dbReference type="AlphaFoldDB" id="A0A365GYR8"/>
<evidence type="ECO:0000313" key="4">
    <source>
        <dbReference type="Proteomes" id="UP000251891"/>
    </source>
</evidence>
<comment type="caution">
    <text evidence="3">The sequence shown here is derived from an EMBL/GenBank/DDBJ whole genome shotgun (WGS) entry which is preliminary data.</text>
</comment>